<accession>A0A356LAJ2</accession>
<dbReference type="AlphaFoldDB" id="A0A356LAJ2"/>
<evidence type="ECO:0000313" key="2">
    <source>
        <dbReference type="Proteomes" id="UP000264036"/>
    </source>
</evidence>
<reference evidence="1 2" key="1">
    <citation type="journal article" date="2018" name="Nat. Biotechnol.">
        <title>A standardized bacterial taxonomy based on genome phylogeny substantially revises the tree of life.</title>
        <authorList>
            <person name="Parks D.H."/>
            <person name="Chuvochina M."/>
            <person name="Waite D.W."/>
            <person name="Rinke C."/>
            <person name="Skarshewski A."/>
            <person name="Chaumeil P.A."/>
            <person name="Hugenholtz P."/>
        </authorList>
    </citation>
    <scope>NUCLEOTIDE SEQUENCE [LARGE SCALE GENOMIC DNA]</scope>
    <source>
        <strain evidence="1">UBA10707</strain>
    </source>
</reference>
<dbReference type="EMBL" id="DOEK01000004">
    <property type="protein sequence ID" value="HBP28007.1"/>
    <property type="molecule type" value="Genomic_DNA"/>
</dbReference>
<dbReference type="GO" id="GO:0005975">
    <property type="term" value="P:carbohydrate metabolic process"/>
    <property type="evidence" value="ECO:0007669"/>
    <property type="project" value="InterPro"/>
</dbReference>
<sequence length="302" mass="34690">MKKFDTKLDRYPYSAIVDRPTYDWENGTRLAVYFALNIEAFEFGLNPGNDFTSSPSAPYHRGYAYRDYGNRVGVWRIKKLFDDLEIPLAILANSSVYDVYPRVLDAFRERGDEFVGHGRTNSERQIDMSETQEREMIVQVVNQMNSAEGVAPKGWLGPFISQSANTPELLKELGFTYMLDWFFDEQPMWFKTGKGPILAVPYPSMELNDLPAYINRGSSDTDFTRMMINAFDEQLHESKSFPMVYCVSLHTFMTGHPHRIHQLRTVLEHINNNRDSIWLTTPGEIAQYVSDLPKGTVPGDGR</sequence>
<evidence type="ECO:0000313" key="1">
    <source>
        <dbReference type="EMBL" id="HBP28007.1"/>
    </source>
</evidence>
<proteinExistence type="predicted"/>
<comment type="caution">
    <text evidence="1">The sequence shown here is derived from an EMBL/GenBank/DDBJ whole genome shotgun (WGS) entry which is preliminary data.</text>
</comment>
<organism evidence="1 2">
    <name type="scientific">Advenella kashmirensis</name>
    <dbReference type="NCBI Taxonomy" id="310575"/>
    <lineage>
        <taxon>Bacteria</taxon>
        <taxon>Pseudomonadati</taxon>
        <taxon>Pseudomonadota</taxon>
        <taxon>Betaproteobacteria</taxon>
        <taxon>Burkholderiales</taxon>
        <taxon>Alcaligenaceae</taxon>
    </lineage>
</organism>
<dbReference type="PANTHER" id="PTHR43123:SF4">
    <property type="entry name" value="POLYSACCHARIDE DEACETYLASE"/>
    <property type="match status" value="1"/>
</dbReference>
<dbReference type="CDD" id="cd10979">
    <property type="entry name" value="CE4_PuuE_like"/>
    <property type="match status" value="1"/>
</dbReference>
<dbReference type="Proteomes" id="UP000264036">
    <property type="component" value="Unassembled WGS sequence"/>
</dbReference>
<dbReference type="SUPFAM" id="SSF88713">
    <property type="entry name" value="Glycoside hydrolase/deacetylase"/>
    <property type="match status" value="1"/>
</dbReference>
<gene>
    <name evidence="1" type="ORF">DD666_01150</name>
</gene>
<dbReference type="InterPro" id="IPR011330">
    <property type="entry name" value="Glyco_hydro/deAcase_b/a-brl"/>
</dbReference>
<name>A0A356LAJ2_9BURK</name>
<dbReference type="Gene3D" id="3.20.20.370">
    <property type="entry name" value="Glycoside hydrolase/deacetylase"/>
    <property type="match status" value="1"/>
</dbReference>
<dbReference type="PANTHER" id="PTHR43123">
    <property type="entry name" value="POLYSACCHARIDE DEACETYLASE-RELATED"/>
    <property type="match status" value="1"/>
</dbReference>
<protein>
    <submittedName>
        <fullName evidence="1">Polysaccharide deacetylase</fullName>
    </submittedName>
</protein>